<evidence type="ECO:0000313" key="10">
    <source>
        <dbReference type="EMBL" id="KAK8861749.1"/>
    </source>
</evidence>
<dbReference type="SUPFAM" id="SSF53067">
    <property type="entry name" value="Actin-like ATPase domain"/>
    <property type="match status" value="2"/>
</dbReference>
<dbReference type="AlphaFoldDB" id="A0AAW0Z1U2"/>
<evidence type="ECO:0000256" key="1">
    <source>
        <dbReference type="ARBA" id="ARBA00012156"/>
    </source>
</evidence>
<evidence type="ECO:0000256" key="7">
    <source>
        <dbReference type="HAMAP-Rule" id="MF_03179"/>
    </source>
</evidence>
<evidence type="ECO:0000256" key="2">
    <source>
        <dbReference type="ARBA" id="ARBA00022679"/>
    </source>
</evidence>
<keyword evidence="4 7" id="KW-0479">Metal-binding</keyword>
<dbReference type="InterPro" id="IPR000905">
    <property type="entry name" value="Gcp-like_dom"/>
</dbReference>
<dbReference type="PANTHER" id="PTHR11735:SF6">
    <property type="entry name" value="TRNA N6-ADENOSINE THREONYLCARBAMOYLTRANSFERASE, MITOCHONDRIAL"/>
    <property type="match status" value="1"/>
</dbReference>
<evidence type="ECO:0000256" key="6">
    <source>
        <dbReference type="ARBA" id="ARBA00048117"/>
    </source>
</evidence>
<dbReference type="GO" id="GO:0072670">
    <property type="term" value="P:mitochondrial tRNA threonylcarbamoyladenosine modification"/>
    <property type="evidence" value="ECO:0007669"/>
    <property type="project" value="TreeGrafter"/>
</dbReference>
<dbReference type="PANTHER" id="PTHR11735">
    <property type="entry name" value="TRNA N6-ADENOSINE THREONYLCARBAMOYLTRANSFERASE"/>
    <property type="match status" value="1"/>
</dbReference>
<dbReference type="CDD" id="cd24134">
    <property type="entry name" value="ASKHA_NBD_OSGEPL1_QRI7_euk"/>
    <property type="match status" value="1"/>
</dbReference>
<evidence type="ECO:0000256" key="5">
    <source>
        <dbReference type="ARBA" id="ARBA00023315"/>
    </source>
</evidence>
<comment type="subcellular location">
    <subcellularLocation>
        <location evidence="7">Mitochondrion</location>
    </subcellularLocation>
</comment>
<evidence type="ECO:0000259" key="9">
    <source>
        <dbReference type="Pfam" id="PF00814"/>
    </source>
</evidence>
<feature type="domain" description="Gcp-like" evidence="9">
    <location>
        <begin position="93"/>
        <end position="438"/>
    </location>
</feature>
<comment type="catalytic activity">
    <reaction evidence="6 7">
        <text>L-threonylcarbamoyladenylate + adenosine(37) in tRNA = N(6)-L-threonylcarbamoyladenosine(37) in tRNA + AMP + H(+)</text>
        <dbReference type="Rhea" id="RHEA:37059"/>
        <dbReference type="Rhea" id="RHEA-COMP:10162"/>
        <dbReference type="Rhea" id="RHEA-COMP:10163"/>
        <dbReference type="ChEBI" id="CHEBI:15378"/>
        <dbReference type="ChEBI" id="CHEBI:73682"/>
        <dbReference type="ChEBI" id="CHEBI:74411"/>
        <dbReference type="ChEBI" id="CHEBI:74418"/>
        <dbReference type="ChEBI" id="CHEBI:456215"/>
        <dbReference type="EC" id="2.3.1.234"/>
    </reaction>
</comment>
<dbReference type="Pfam" id="PF00814">
    <property type="entry name" value="TsaD"/>
    <property type="match status" value="1"/>
</dbReference>
<dbReference type="GeneID" id="92179830"/>
<sequence length="476" mass="51782">MLTPRNAASSFWTPFLFVNLTIYWRRMSEPAFPGTASLYHYRDDLPLSSSLTTRISTNPQKTDHNPAKPLIVLGLESSCDDSSCSIVTSSRQILSLCTISQHTINSSYGGVHPLAAQIAHSANIPRAIERCMEEAKVDWQDIDAVAYTRGPGMKGCLGVGEMAAKGLASGLGKRLVGVHHMQAHALTPLLTESKPPRFPFLILLVSGGHTQLVLAEAVDTFKILLDTLDSKIGDAFEKSARLLSLPSHRSKSPGSILEQYASLPPLPPYDDKPEAALPIPLSMNEGASRLAFSFAGLLSALDRSLPAMPTGVSPTTSDHQPSLSVISSDMTPSNSSRLSSLTKKNLSEADQREFSRLFQTAAIQHLTLKLTQAINSLEPSLRTRLDGLVISGGVASNLYLRSKMGEMIERLDMGKDRKMSLFYPPIELCTDNAAMIAWTAILRIQAGLESDPYDLPLRPKWSLEDLYDDIPGLTAT</sequence>
<dbReference type="HAMAP" id="MF_01445">
    <property type="entry name" value="TsaD"/>
    <property type="match status" value="1"/>
</dbReference>
<feature type="region of interest" description="Disordered" evidence="8">
    <location>
        <begin position="309"/>
        <end position="340"/>
    </location>
</feature>
<keyword evidence="7" id="KW-0496">Mitochondrion</keyword>
<dbReference type="GO" id="GO:0061711">
    <property type="term" value="F:tRNA N(6)-L-threonylcarbamoyladenine synthase activity"/>
    <property type="evidence" value="ECO:0007669"/>
    <property type="project" value="UniProtKB-EC"/>
</dbReference>
<comment type="cofactor">
    <cofactor evidence="7">
        <name>a divalent metal cation</name>
        <dbReference type="ChEBI" id="CHEBI:60240"/>
    </cofactor>
    <text evidence="7">Binds 1 divalent metal cation per subunit.</text>
</comment>
<evidence type="ECO:0000256" key="3">
    <source>
        <dbReference type="ARBA" id="ARBA00022694"/>
    </source>
</evidence>
<dbReference type="InterPro" id="IPR043129">
    <property type="entry name" value="ATPase_NBD"/>
</dbReference>
<gene>
    <name evidence="10" type="ORF">IAR55_002572</name>
</gene>
<comment type="subunit">
    <text evidence="7">Homodimer.</text>
</comment>
<dbReference type="InterPro" id="IPR017861">
    <property type="entry name" value="KAE1/TsaD"/>
</dbReference>
<dbReference type="EMBL" id="JBCAWK010000004">
    <property type="protein sequence ID" value="KAK8861749.1"/>
    <property type="molecule type" value="Genomic_DNA"/>
</dbReference>
<keyword evidence="3 7" id="KW-0819">tRNA processing</keyword>
<dbReference type="InterPro" id="IPR022450">
    <property type="entry name" value="TsaD"/>
</dbReference>
<proteinExistence type="inferred from homology"/>
<protein>
    <recommendedName>
        <fullName evidence="1">N(6)-L-threonylcarbamoyladenine synthase</fullName>
        <ecNumber evidence="1">2.3.1.234</ecNumber>
    </recommendedName>
</protein>
<comment type="function">
    <text evidence="7">Required for the formation of a threonylcarbamoyl group on adenosine at position 37 (t(6)A37) in mitochondrial tRNAs that read codons beginning with adenine. Probably involved in the transfer of the threonylcarbamoyl moiety of threonylcarbamoyl-AMP (TC-AMP) to the N6 group of A37. Involved in mitochondrial genome maintenance.</text>
</comment>
<evidence type="ECO:0000313" key="11">
    <source>
        <dbReference type="Proteomes" id="UP001388673"/>
    </source>
</evidence>
<keyword evidence="11" id="KW-1185">Reference proteome</keyword>
<evidence type="ECO:0000256" key="4">
    <source>
        <dbReference type="ARBA" id="ARBA00022723"/>
    </source>
</evidence>
<keyword evidence="5 7" id="KW-0012">Acyltransferase</keyword>
<evidence type="ECO:0000256" key="8">
    <source>
        <dbReference type="SAM" id="MobiDB-lite"/>
    </source>
</evidence>
<dbReference type="Proteomes" id="UP001388673">
    <property type="component" value="Unassembled WGS sequence"/>
</dbReference>
<dbReference type="GO" id="GO:0046872">
    <property type="term" value="F:metal ion binding"/>
    <property type="evidence" value="ECO:0007669"/>
    <property type="project" value="UniProtKB-KW"/>
</dbReference>
<dbReference type="Gene3D" id="3.30.420.40">
    <property type="match status" value="2"/>
</dbReference>
<dbReference type="EC" id="2.3.1.234" evidence="1"/>
<accession>A0AAW0Z1U2</accession>
<keyword evidence="2 7" id="KW-0808">Transferase</keyword>
<comment type="caution">
    <text evidence="10">The sequence shown here is derived from an EMBL/GenBank/DDBJ whole genome shotgun (WGS) entry which is preliminary data.</text>
</comment>
<dbReference type="RefSeq" id="XP_066804374.1">
    <property type="nucleotide sequence ID" value="XM_066945685.1"/>
</dbReference>
<reference evidence="10 11" key="1">
    <citation type="journal article" date="2024" name="bioRxiv">
        <title>Comparative genomics of Cryptococcus and Kwoniella reveals pathogenesis evolution and contrasting karyotype dynamics via intercentromeric recombination or chromosome fusion.</title>
        <authorList>
            <person name="Coelho M.A."/>
            <person name="David-Palma M."/>
            <person name="Shea T."/>
            <person name="Bowers K."/>
            <person name="McGinley-Smith S."/>
            <person name="Mohammad A.W."/>
            <person name="Gnirke A."/>
            <person name="Yurkov A.M."/>
            <person name="Nowrousian M."/>
            <person name="Sun S."/>
            <person name="Cuomo C.A."/>
            <person name="Heitman J."/>
        </authorList>
    </citation>
    <scope>NUCLEOTIDE SEQUENCE [LARGE SCALE GENOMIC DNA]</scope>
    <source>
        <strain evidence="10 11">CBS 13917</strain>
    </source>
</reference>
<name>A0AAW0Z1U2_9TREE</name>
<organism evidence="10 11">
    <name type="scientific">Kwoniella newhampshirensis</name>
    <dbReference type="NCBI Taxonomy" id="1651941"/>
    <lineage>
        <taxon>Eukaryota</taxon>
        <taxon>Fungi</taxon>
        <taxon>Dikarya</taxon>
        <taxon>Basidiomycota</taxon>
        <taxon>Agaricomycotina</taxon>
        <taxon>Tremellomycetes</taxon>
        <taxon>Tremellales</taxon>
        <taxon>Cryptococcaceae</taxon>
        <taxon>Kwoniella</taxon>
    </lineage>
</organism>
<dbReference type="PRINTS" id="PR00789">
    <property type="entry name" value="OSIALOPTASE"/>
</dbReference>
<feature type="compositionally biased region" description="Polar residues" evidence="8">
    <location>
        <begin position="312"/>
        <end position="340"/>
    </location>
</feature>
<dbReference type="GO" id="GO:0005739">
    <property type="term" value="C:mitochondrion"/>
    <property type="evidence" value="ECO:0007669"/>
    <property type="project" value="UniProtKB-SubCell"/>
</dbReference>
<comment type="similarity">
    <text evidence="7">Belongs to the KAE1 / TsaD family.</text>
</comment>
<dbReference type="KEGG" id="kne:92179830"/>